<sequence length="136" mass="15390">MMHFRLARPVTDLRRTEMLYCEGLGLTRLGHFDNHDGFDGVMLGEPGGGYHLEFTYCRTHPVAPSPTEEDLLVFFLPDRQDWLNRCEALLAAGFTPVASLNPYWERDGRTFADHDGYRIVLQAAAWDGGAAVKHPR</sequence>
<dbReference type="InterPro" id="IPR029068">
    <property type="entry name" value="Glyas_Bleomycin-R_OHBP_Dase"/>
</dbReference>
<dbReference type="Proteomes" id="UP000238218">
    <property type="component" value="Unassembled WGS sequence"/>
</dbReference>
<accession>A0ABX5F7C2</accession>
<dbReference type="Pfam" id="PF22659">
    <property type="entry name" value="YycE-like_C"/>
    <property type="match status" value="1"/>
</dbReference>
<dbReference type="Gene3D" id="3.10.180.10">
    <property type="entry name" value="2,3-Dihydroxybiphenyl 1,2-Dioxygenase, domain 1"/>
    <property type="match status" value="1"/>
</dbReference>
<dbReference type="EMBL" id="PVWP01000005">
    <property type="protein sequence ID" value="PSB37512.1"/>
    <property type="molecule type" value="Genomic_DNA"/>
</dbReference>
<dbReference type="CDD" id="cd06587">
    <property type="entry name" value="VOC"/>
    <property type="match status" value="1"/>
</dbReference>
<dbReference type="PROSITE" id="PS51819">
    <property type="entry name" value="VOC"/>
    <property type="match status" value="1"/>
</dbReference>
<evidence type="ECO:0000259" key="1">
    <source>
        <dbReference type="PROSITE" id="PS51819"/>
    </source>
</evidence>
<organism evidence="2 3">
    <name type="scientific">Aphanothece cf. minutissima CCALA 015</name>
    <dbReference type="NCBI Taxonomy" id="2107695"/>
    <lineage>
        <taxon>Bacteria</taxon>
        <taxon>Bacillati</taxon>
        <taxon>Cyanobacteriota</taxon>
        <taxon>Cyanophyceae</taxon>
        <taxon>Oscillatoriophycideae</taxon>
        <taxon>Chroococcales</taxon>
        <taxon>Aphanothecaceae</taxon>
        <taxon>Aphanothece</taxon>
    </lineage>
</organism>
<evidence type="ECO:0000313" key="2">
    <source>
        <dbReference type="EMBL" id="PSB37512.1"/>
    </source>
</evidence>
<dbReference type="InterPro" id="IPR037523">
    <property type="entry name" value="VOC_core"/>
</dbReference>
<dbReference type="InterPro" id="IPR058998">
    <property type="entry name" value="YycE-like_N"/>
</dbReference>
<protein>
    <submittedName>
        <fullName evidence="2">Glyoxalase</fullName>
    </submittedName>
</protein>
<keyword evidence="3" id="KW-1185">Reference proteome</keyword>
<feature type="domain" description="VOC" evidence="1">
    <location>
        <begin position="1"/>
        <end position="124"/>
    </location>
</feature>
<gene>
    <name evidence="2" type="ORF">C7B81_08295</name>
</gene>
<dbReference type="SUPFAM" id="SSF54593">
    <property type="entry name" value="Glyoxalase/Bleomycin resistance protein/Dihydroxybiphenyl dioxygenase"/>
    <property type="match status" value="1"/>
</dbReference>
<dbReference type="RefSeq" id="WP_106220803.1">
    <property type="nucleotide sequence ID" value="NZ_PVWP01000005.1"/>
</dbReference>
<comment type="caution">
    <text evidence="2">The sequence shown here is derived from an EMBL/GenBank/DDBJ whole genome shotgun (WGS) entry which is preliminary data.</text>
</comment>
<dbReference type="Pfam" id="PF22658">
    <property type="entry name" value="YycE-like_N"/>
    <property type="match status" value="1"/>
</dbReference>
<name>A0ABX5F7C2_9CHRO</name>
<reference evidence="2 3" key="1">
    <citation type="submission" date="2018-03" db="EMBL/GenBank/DDBJ databases">
        <title>The ancient ancestry and fast evolution of plastids.</title>
        <authorList>
            <person name="Moore K.R."/>
            <person name="Magnabosco C."/>
            <person name="Momper L."/>
            <person name="Gold D.A."/>
            <person name="Bosak T."/>
            <person name="Fournier G.P."/>
        </authorList>
    </citation>
    <scope>NUCLEOTIDE SEQUENCE [LARGE SCALE GENOMIC DNA]</scope>
    <source>
        <strain evidence="2 3">CCALA 015</strain>
    </source>
</reference>
<proteinExistence type="predicted"/>
<evidence type="ECO:0000313" key="3">
    <source>
        <dbReference type="Proteomes" id="UP000238218"/>
    </source>
</evidence>
<dbReference type="InterPro" id="IPR058997">
    <property type="entry name" value="YycE-like_C"/>
</dbReference>